<accession>Q1K2Q4</accession>
<dbReference type="GO" id="GO:0004222">
    <property type="term" value="F:metalloendopeptidase activity"/>
    <property type="evidence" value="ECO:0007669"/>
    <property type="project" value="TreeGrafter"/>
</dbReference>
<feature type="domain" description="M23ase beta-sheet core" evidence="2">
    <location>
        <begin position="186"/>
        <end position="280"/>
    </location>
</feature>
<gene>
    <name evidence="3" type="ORF">Dace_2079</name>
</gene>
<dbReference type="RefSeq" id="WP_005998282.1">
    <property type="nucleotide sequence ID" value="NZ_AAEW02000003.1"/>
</dbReference>
<keyword evidence="1" id="KW-1133">Transmembrane helix</keyword>
<dbReference type="CDD" id="cd12797">
    <property type="entry name" value="M23_peptidase"/>
    <property type="match status" value="1"/>
</dbReference>
<dbReference type="PANTHER" id="PTHR21666">
    <property type="entry name" value="PEPTIDASE-RELATED"/>
    <property type="match status" value="1"/>
</dbReference>
<dbReference type="InterPro" id="IPR050570">
    <property type="entry name" value="Cell_wall_metabolism_enzyme"/>
</dbReference>
<evidence type="ECO:0000259" key="2">
    <source>
        <dbReference type="Pfam" id="PF01551"/>
    </source>
</evidence>
<protein>
    <submittedName>
        <fullName evidence="3">Peptidase M23B</fullName>
    </submittedName>
</protein>
<name>Q1K2Q4_DESA6</name>
<reference evidence="3" key="2">
    <citation type="submission" date="2006-05" db="EMBL/GenBank/DDBJ databases">
        <title>Sequencing of the draft genome and assembly of Desulfuromonas acetoxidans DSM 684.</title>
        <authorList>
            <consortium name="US DOE Joint Genome Institute (JGI-PGF)"/>
            <person name="Copeland A."/>
            <person name="Lucas S."/>
            <person name="Lapidus A."/>
            <person name="Barry K."/>
            <person name="Detter J.C."/>
            <person name="Glavina del Rio T."/>
            <person name="Hammon N."/>
            <person name="Israni S."/>
            <person name="Dalin E."/>
            <person name="Tice H."/>
            <person name="Bruce D."/>
            <person name="Pitluck S."/>
            <person name="Richardson P."/>
        </authorList>
    </citation>
    <scope>NUCLEOTIDE SEQUENCE [LARGE SCALE GENOMIC DNA]</scope>
    <source>
        <strain evidence="3">DSM 684</strain>
    </source>
</reference>
<keyword evidence="4" id="KW-1185">Reference proteome</keyword>
<dbReference type="InterPro" id="IPR016047">
    <property type="entry name" value="M23ase_b-sheet_dom"/>
</dbReference>
<evidence type="ECO:0000256" key="1">
    <source>
        <dbReference type="SAM" id="Phobius"/>
    </source>
</evidence>
<dbReference type="PANTHER" id="PTHR21666:SF270">
    <property type="entry name" value="MUREIN HYDROLASE ACTIVATOR ENVC"/>
    <property type="match status" value="1"/>
</dbReference>
<dbReference type="FunFam" id="2.70.70.10:FF:000006">
    <property type="entry name" value="M23 family peptidase"/>
    <property type="match status" value="1"/>
</dbReference>
<comment type="caution">
    <text evidence="3">The sequence shown here is derived from an EMBL/GenBank/DDBJ whole genome shotgun (WGS) entry which is preliminary data.</text>
</comment>
<dbReference type="SUPFAM" id="SSF51261">
    <property type="entry name" value="Duplicated hybrid motif"/>
    <property type="match status" value="1"/>
</dbReference>
<evidence type="ECO:0000313" key="4">
    <source>
        <dbReference type="Proteomes" id="UP000005695"/>
    </source>
</evidence>
<organism evidence="3 4">
    <name type="scientific">Desulfuromonas acetoxidans (strain DSM 684 / 11070)</name>
    <dbReference type="NCBI Taxonomy" id="281689"/>
    <lineage>
        <taxon>Bacteria</taxon>
        <taxon>Pseudomonadati</taxon>
        <taxon>Thermodesulfobacteriota</taxon>
        <taxon>Desulfuromonadia</taxon>
        <taxon>Desulfuromonadales</taxon>
        <taxon>Desulfuromonadaceae</taxon>
        <taxon>Desulfuromonas</taxon>
    </lineage>
</organism>
<dbReference type="Gene3D" id="2.70.70.10">
    <property type="entry name" value="Glucose Permease (Domain IIA)"/>
    <property type="match status" value="1"/>
</dbReference>
<reference evidence="3" key="1">
    <citation type="submission" date="2006-05" db="EMBL/GenBank/DDBJ databases">
        <title>Annotation of the draft genome assembly of Desulfuromonas acetoxidans DSM 684.</title>
        <authorList>
            <consortium name="US DOE Joint Genome Institute (JGI-ORNL)"/>
            <person name="Larimer F."/>
            <person name="Land M."/>
            <person name="Hauser L."/>
        </authorList>
    </citation>
    <scope>NUCLEOTIDE SEQUENCE [LARGE SCALE GENOMIC DNA]</scope>
    <source>
        <strain evidence="3">DSM 684</strain>
    </source>
</reference>
<feature type="transmembrane region" description="Helical" evidence="1">
    <location>
        <begin position="29"/>
        <end position="52"/>
    </location>
</feature>
<keyword evidence="1" id="KW-0472">Membrane</keyword>
<proteinExistence type="predicted"/>
<sequence length="288" mass="31763">MEEKVHLIITGDNRDSRSVVMTEKRLRRLIRTGLGATVLFAIFTVVSIYTLVQDHSRQQRMSNLESQVLWLNDQNSHLRNQVNRQRTEKKELISNAVNHLNERSTQIESLLQKVGVEVAAEDGGAGQEGSGGPYIEAGAGTFDDALFYSGQLLELADQVPLGRPTEGYLSSSYGRRRDPFNGHMAFHSGIDIAHYVGTKVYATASGTVVSCGVVSGYGKMVKIKHGDRYSTVYGHLQKIYLKPGTKVARGDAIGAMGNTGRSTGPHLHYEIHDNGRTINPYSLTFLNR</sequence>
<evidence type="ECO:0000313" key="3">
    <source>
        <dbReference type="EMBL" id="EAT16827.1"/>
    </source>
</evidence>
<keyword evidence="1" id="KW-0812">Transmembrane</keyword>
<dbReference type="OrthoDB" id="9815245at2"/>
<dbReference type="Pfam" id="PF01551">
    <property type="entry name" value="Peptidase_M23"/>
    <property type="match status" value="1"/>
</dbReference>
<dbReference type="EMBL" id="AAEW02000003">
    <property type="protein sequence ID" value="EAT16827.1"/>
    <property type="molecule type" value="Genomic_DNA"/>
</dbReference>
<dbReference type="InterPro" id="IPR011055">
    <property type="entry name" value="Dup_hybrid_motif"/>
</dbReference>
<dbReference type="AlphaFoldDB" id="Q1K2Q4"/>
<dbReference type="Proteomes" id="UP000005695">
    <property type="component" value="Unassembled WGS sequence"/>
</dbReference>